<evidence type="ECO:0008006" key="4">
    <source>
        <dbReference type="Google" id="ProtNLM"/>
    </source>
</evidence>
<keyword evidence="3" id="KW-1185">Reference proteome</keyword>
<dbReference type="SUPFAM" id="SSF49464">
    <property type="entry name" value="Carboxypeptidase regulatory domain-like"/>
    <property type="match status" value="1"/>
</dbReference>
<accession>A0ABP6XSK0</accession>
<evidence type="ECO:0000313" key="2">
    <source>
        <dbReference type="EMBL" id="GAA3571578.1"/>
    </source>
</evidence>
<dbReference type="Pfam" id="PF13620">
    <property type="entry name" value="CarboxypepD_reg"/>
    <property type="match status" value="1"/>
</dbReference>
<organism evidence="2 3">
    <name type="scientific">Snuella lapsa</name>
    <dbReference type="NCBI Taxonomy" id="870481"/>
    <lineage>
        <taxon>Bacteria</taxon>
        <taxon>Pseudomonadati</taxon>
        <taxon>Bacteroidota</taxon>
        <taxon>Flavobacteriia</taxon>
        <taxon>Flavobacteriales</taxon>
        <taxon>Flavobacteriaceae</taxon>
        <taxon>Snuella</taxon>
    </lineage>
</organism>
<keyword evidence="1" id="KW-0812">Transmembrane</keyword>
<name>A0ABP6XSK0_9FLAO</name>
<dbReference type="Gene3D" id="2.60.40.1120">
    <property type="entry name" value="Carboxypeptidase-like, regulatory domain"/>
    <property type="match status" value="1"/>
</dbReference>
<evidence type="ECO:0000256" key="1">
    <source>
        <dbReference type="SAM" id="Phobius"/>
    </source>
</evidence>
<reference evidence="3" key="1">
    <citation type="journal article" date="2019" name="Int. J. Syst. Evol. Microbiol.">
        <title>The Global Catalogue of Microorganisms (GCM) 10K type strain sequencing project: providing services to taxonomists for standard genome sequencing and annotation.</title>
        <authorList>
            <consortium name="The Broad Institute Genomics Platform"/>
            <consortium name="The Broad Institute Genome Sequencing Center for Infectious Disease"/>
            <person name="Wu L."/>
            <person name="Ma J."/>
        </authorList>
    </citation>
    <scope>NUCLEOTIDE SEQUENCE [LARGE SCALE GENOMIC DNA]</scope>
    <source>
        <strain evidence="3">JCM 17111</strain>
    </source>
</reference>
<comment type="caution">
    <text evidence="2">The sequence shown here is derived from an EMBL/GenBank/DDBJ whole genome shotgun (WGS) entry which is preliminary data.</text>
</comment>
<protein>
    <recommendedName>
        <fullName evidence="4">Carboxypeptidase regulatory-like domain-containing protein</fullName>
    </recommendedName>
</protein>
<sequence>MRVTAQKLLLFLFLPYYTYSQYEVIGVVKDSTNNPIEFANVVLTNELNKIVVGTITNKEGQFKLSTRKGDYKLVTLSYLCFLIHLFCNIVQLFKFI</sequence>
<dbReference type="RefSeq" id="WP_425568147.1">
    <property type="nucleotide sequence ID" value="NZ_BAABCY010000059.1"/>
</dbReference>
<dbReference type="EMBL" id="BAABCY010000059">
    <property type="protein sequence ID" value="GAA3571578.1"/>
    <property type="molecule type" value="Genomic_DNA"/>
</dbReference>
<gene>
    <name evidence="2" type="ORF">GCM10022395_21290</name>
</gene>
<keyword evidence="1" id="KW-0472">Membrane</keyword>
<proteinExistence type="predicted"/>
<dbReference type="InterPro" id="IPR008969">
    <property type="entry name" value="CarboxyPept-like_regulatory"/>
</dbReference>
<keyword evidence="1" id="KW-1133">Transmembrane helix</keyword>
<dbReference type="Proteomes" id="UP001500954">
    <property type="component" value="Unassembled WGS sequence"/>
</dbReference>
<evidence type="ECO:0000313" key="3">
    <source>
        <dbReference type="Proteomes" id="UP001500954"/>
    </source>
</evidence>
<feature type="transmembrane region" description="Helical" evidence="1">
    <location>
        <begin position="73"/>
        <end position="93"/>
    </location>
</feature>